<dbReference type="AlphaFoldDB" id="A0AAW2GW48"/>
<organism evidence="1 2">
    <name type="scientific">Cardiocondyla obscurior</name>
    <dbReference type="NCBI Taxonomy" id="286306"/>
    <lineage>
        <taxon>Eukaryota</taxon>
        <taxon>Metazoa</taxon>
        <taxon>Ecdysozoa</taxon>
        <taxon>Arthropoda</taxon>
        <taxon>Hexapoda</taxon>
        <taxon>Insecta</taxon>
        <taxon>Pterygota</taxon>
        <taxon>Neoptera</taxon>
        <taxon>Endopterygota</taxon>
        <taxon>Hymenoptera</taxon>
        <taxon>Apocrita</taxon>
        <taxon>Aculeata</taxon>
        <taxon>Formicoidea</taxon>
        <taxon>Formicidae</taxon>
        <taxon>Myrmicinae</taxon>
        <taxon>Cardiocondyla</taxon>
    </lineage>
</organism>
<keyword evidence="2" id="KW-1185">Reference proteome</keyword>
<sequence>MYIPLRTRSTLQIPYQRDLQFKFTNPAILITSPERDFQVCGVFRRIYGLFHFRKFPLTINQQFRGTARQSADTFPNEKPSRTEGKFVAESRGQSDPNKRSWLAQFTKRRGGRVTINAGRIVNEISSVPRVVREAKFCETVTAARYPPRWKLDKARESSIRPSFRLRRFYTQSAGAIAQERLIPRLFS</sequence>
<protein>
    <submittedName>
        <fullName evidence="1">Uncharacterized protein</fullName>
    </submittedName>
</protein>
<proteinExistence type="predicted"/>
<evidence type="ECO:0000313" key="1">
    <source>
        <dbReference type="EMBL" id="KAL0131454.1"/>
    </source>
</evidence>
<accession>A0AAW2GW48</accession>
<name>A0AAW2GW48_9HYME</name>
<comment type="caution">
    <text evidence="1">The sequence shown here is derived from an EMBL/GenBank/DDBJ whole genome shotgun (WGS) entry which is preliminary data.</text>
</comment>
<dbReference type="EMBL" id="JADYXP020000002">
    <property type="protein sequence ID" value="KAL0131454.1"/>
    <property type="molecule type" value="Genomic_DNA"/>
</dbReference>
<reference evidence="1 2" key="1">
    <citation type="submission" date="2023-03" db="EMBL/GenBank/DDBJ databases">
        <title>High recombination rates correlate with genetic variation in Cardiocondyla obscurior ants.</title>
        <authorList>
            <person name="Errbii M."/>
        </authorList>
    </citation>
    <scope>NUCLEOTIDE SEQUENCE [LARGE SCALE GENOMIC DNA]</scope>
    <source>
        <strain evidence="1">Alpha-2009</strain>
        <tissue evidence="1">Whole body</tissue>
    </source>
</reference>
<evidence type="ECO:0000313" key="2">
    <source>
        <dbReference type="Proteomes" id="UP001430953"/>
    </source>
</evidence>
<dbReference type="Proteomes" id="UP001430953">
    <property type="component" value="Unassembled WGS sequence"/>
</dbReference>
<gene>
    <name evidence="1" type="ORF">PUN28_002766</name>
</gene>